<dbReference type="RefSeq" id="WP_216065158.1">
    <property type="nucleotide sequence ID" value="NZ_JAHKPP010000037.1"/>
</dbReference>
<comment type="caution">
    <text evidence="1">The sequence shown here is derived from an EMBL/GenBank/DDBJ whole genome shotgun (WGS) entry which is preliminary data.</text>
</comment>
<dbReference type="EMBL" id="JAUOPB010000009">
    <property type="protein sequence ID" value="MDO6423312.1"/>
    <property type="molecule type" value="Genomic_DNA"/>
</dbReference>
<evidence type="ECO:0000313" key="2">
    <source>
        <dbReference type="Proteomes" id="UP001169760"/>
    </source>
</evidence>
<dbReference type="AlphaFoldDB" id="A0AAW7XA40"/>
<dbReference type="Proteomes" id="UP001169760">
    <property type="component" value="Unassembled WGS sequence"/>
</dbReference>
<name>A0AAW7XA40_9GAMM</name>
<protein>
    <submittedName>
        <fullName evidence="1">Uncharacterized protein</fullName>
    </submittedName>
</protein>
<organism evidence="1 2">
    <name type="scientific">Saccharophagus degradans</name>
    <dbReference type="NCBI Taxonomy" id="86304"/>
    <lineage>
        <taxon>Bacteria</taxon>
        <taxon>Pseudomonadati</taxon>
        <taxon>Pseudomonadota</taxon>
        <taxon>Gammaproteobacteria</taxon>
        <taxon>Cellvibrionales</taxon>
        <taxon>Cellvibrionaceae</taxon>
        <taxon>Saccharophagus</taxon>
    </lineage>
</organism>
<accession>A0AAW7XA40</accession>
<reference evidence="1" key="1">
    <citation type="submission" date="2023-07" db="EMBL/GenBank/DDBJ databases">
        <title>Genome content predicts the carbon catabolic preferences of heterotrophic bacteria.</title>
        <authorList>
            <person name="Gralka M."/>
        </authorList>
    </citation>
    <scope>NUCLEOTIDE SEQUENCE</scope>
    <source>
        <strain evidence="1">I3M17_2</strain>
    </source>
</reference>
<evidence type="ECO:0000313" key="1">
    <source>
        <dbReference type="EMBL" id="MDO6423312.1"/>
    </source>
</evidence>
<sequence>MLLLNTLKLRKIKKPCSLIGPSIKQARSFFFHVDNTKISLRLPRHRCSLSYPTSRDPKKNYQIENYVLSNTMPSKDGWGSLVCISKAWDFYGPLFTGRAGTVTMTVTINSPQEVKTNFSFFHPRAFEQSIADYLKFCYGEEVYPTGQKWLAPSHWKPLTQRESIFAQFQAVTRVKANFYDLYLVTPISDTHLLMINFSLNWDNVAIDNHDAGLSTNSNHDISNMQQLCEDIINSLEVQLSDKALAQQREALTGLEDTSLVKEYPPLKWEQPQELA</sequence>
<proteinExistence type="predicted"/>
<gene>
    <name evidence="1" type="ORF">Q4521_12595</name>
</gene>